<feature type="region of interest" description="Disordered" evidence="1">
    <location>
        <begin position="492"/>
        <end position="518"/>
    </location>
</feature>
<dbReference type="InterPro" id="IPR039327">
    <property type="entry name" value="CON7-like"/>
</dbReference>
<dbReference type="eggNOG" id="ENOG502RE8K">
    <property type="taxonomic scope" value="Eukaryota"/>
</dbReference>
<evidence type="ECO:0000313" key="4">
    <source>
        <dbReference type="Proteomes" id="UP000006174"/>
    </source>
</evidence>
<dbReference type="AlphaFoldDB" id="I2FW99"/>
<evidence type="ECO:0000256" key="1">
    <source>
        <dbReference type="SAM" id="MobiDB-lite"/>
    </source>
</evidence>
<feature type="domain" description="C2H2-type" evidence="2">
    <location>
        <begin position="536"/>
        <end position="560"/>
    </location>
</feature>
<evidence type="ECO:0000259" key="2">
    <source>
        <dbReference type="PROSITE" id="PS00028"/>
    </source>
</evidence>
<dbReference type="EMBL" id="CAGI01000161">
    <property type="protein sequence ID" value="CCF51192.1"/>
    <property type="molecule type" value="Genomic_DNA"/>
</dbReference>
<sequence length="588" mass="63252">MDRTSGTYADGDDSAVSCDMIGEVPVRSSSAPPDPSLRLSTLEEVSGPAAGEANTQALLTLSQSSESIEPCTSHNSLRVSPTTNEKHLKSYFTSQLGHRPETGDPNSTSIKTWSCKSAYHPHGIFTMNILLILVLVTRSHCDYTDGNRTQNMPILTIPVTPNPPRSSSPIFDHRFLSFVFPNATQEYPVPVCSLSAGDGQVGHAQPQSYFKESLVALPKGMLSHNLTRDEGQDLRSQGIAARVKALDLSSTPAMHTFFTHGVLPHSGSGSMTSATGAQSWLDAGSDPGFRPDGLWHMPYPGMAPANPGNESLAPPFGSGIARNPMWGFAEYQVSADMGLDWRDLQSPMTHGSESLTNTSGSSSLASSRSLPDLTWTSNDPWPSRSGAKWLEDNPDPSEERSTKRQAGLGSERVDLGQPLSASWTPNTETSNRAQANSQTLNMDWQSSSVPGAGSSIITVGRIAGGRIEEGSIGSKKRIWYRAPNGQFASATQALSGNFPGDGSGGSGQDSLHGSSEGFRRIRRRRKSEEVERKYRCDYDGCDKAYGTLNHLNTHRATNDHGPRLNADIDELTRSGSAGRAPDKVLSYL</sequence>
<evidence type="ECO:0000313" key="3">
    <source>
        <dbReference type="EMBL" id="CCF51192.1"/>
    </source>
</evidence>
<dbReference type="PANTHER" id="PTHR36167">
    <property type="entry name" value="C2H2 FINGER DOMAIN TRANSCRIPTION FACTOR (EUROFUNG)-RELATED"/>
    <property type="match status" value="1"/>
</dbReference>
<dbReference type="HOGENOM" id="CLU_463965_0_0_1"/>
<organism evidence="3 4">
    <name type="scientific">Ustilago hordei</name>
    <name type="common">Barley covered smut fungus</name>
    <dbReference type="NCBI Taxonomy" id="120017"/>
    <lineage>
        <taxon>Eukaryota</taxon>
        <taxon>Fungi</taxon>
        <taxon>Dikarya</taxon>
        <taxon>Basidiomycota</taxon>
        <taxon>Ustilaginomycotina</taxon>
        <taxon>Ustilaginomycetes</taxon>
        <taxon>Ustilaginales</taxon>
        <taxon>Ustilaginaceae</taxon>
        <taxon>Ustilago</taxon>
    </lineage>
</organism>
<keyword evidence="4" id="KW-1185">Reference proteome</keyword>
<dbReference type="STRING" id="1128400.I2FW99"/>
<dbReference type="Gene3D" id="3.30.160.60">
    <property type="entry name" value="Classic Zinc Finger"/>
    <property type="match status" value="1"/>
</dbReference>
<feature type="compositionally biased region" description="Low complexity" evidence="1">
    <location>
        <begin position="352"/>
        <end position="373"/>
    </location>
</feature>
<reference evidence="3 4" key="1">
    <citation type="journal article" date="2012" name="Plant Cell">
        <title>Genome comparison of barley and maize smut fungi reveals targeted loss of RNA silencing components and species-specific presence of transposable elements.</title>
        <authorList>
            <person name="Laurie J.D."/>
            <person name="Ali S."/>
            <person name="Linning R."/>
            <person name="Mannhaupt G."/>
            <person name="Wong P."/>
            <person name="Gueldener U."/>
            <person name="Muensterkoetter M."/>
            <person name="Moore R."/>
            <person name="Kahmann R."/>
            <person name="Bakkeren G."/>
            <person name="Schirawski J."/>
        </authorList>
    </citation>
    <scope>NUCLEOTIDE SEQUENCE [LARGE SCALE GENOMIC DNA]</scope>
    <source>
        <strain evidence="4">Uh4875-4</strain>
    </source>
</reference>
<dbReference type="Proteomes" id="UP000006174">
    <property type="component" value="Unassembled WGS sequence"/>
</dbReference>
<dbReference type="PANTHER" id="PTHR36167:SF3">
    <property type="entry name" value="C2H2 FINGER DOMAIN TRANSCRIPTION FACTOR (EUROFUNG)-RELATED"/>
    <property type="match status" value="1"/>
</dbReference>
<name>I2FW99_USTHO</name>
<protein>
    <recommendedName>
        <fullName evidence="2">C2H2-type domain-containing protein</fullName>
    </recommendedName>
</protein>
<gene>
    <name evidence="3" type="ORF">UHOR_01081</name>
</gene>
<accession>I2FW99</accession>
<dbReference type="InterPro" id="IPR013087">
    <property type="entry name" value="Znf_C2H2_type"/>
</dbReference>
<dbReference type="GO" id="GO:0006355">
    <property type="term" value="P:regulation of DNA-templated transcription"/>
    <property type="evidence" value="ECO:0007669"/>
    <property type="project" value="InterPro"/>
</dbReference>
<proteinExistence type="predicted"/>
<comment type="caution">
    <text evidence="3">The sequence shown here is derived from an EMBL/GenBank/DDBJ whole genome shotgun (WGS) entry which is preliminary data.</text>
</comment>
<feature type="region of interest" description="Disordered" evidence="1">
    <location>
        <begin position="344"/>
        <end position="451"/>
    </location>
</feature>
<dbReference type="PROSITE" id="PS00028">
    <property type="entry name" value="ZINC_FINGER_C2H2_1"/>
    <property type="match status" value="1"/>
</dbReference>
<feature type="compositionally biased region" description="Polar residues" evidence="1">
    <location>
        <begin position="419"/>
        <end position="449"/>
    </location>
</feature>